<dbReference type="EMBL" id="MUHD01000006">
    <property type="protein sequence ID" value="OXB10234.1"/>
    <property type="molecule type" value="Genomic_DNA"/>
</dbReference>
<evidence type="ECO:0008006" key="3">
    <source>
        <dbReference type="Google" id="ProtNLM"/>
    </source>
</evidence>
<accession>A0ABX4CZJ4</accession>
<evidence type="ECO:0000313" key="1">
    <source>
        <dbReference type="EMBL" id="OXB10234.1"/>
    </source>
</evidence>
<sequence length="64" mass="7549">MVQEVITPNSAITKILKDFISNEGIKLFKMQHKAIRFKNQSAVKFKWVFLTEKYLKIHLQLGKE</sequence>
<protein>
    <recommendedName>
        <fullName evidence="3">Transposase</fullName>
    </recommendedName>
</protein>
<keyword evidence="2" id="KW-1185">Reference proteome</keyword>
<gene>
    <name evidence="1" type="ORF">B0A81_04295</name>
</gene>
<evidence type="ECO:0000313" key="2">
    <source>
        <dbReference type="Proteomes" id="UP000198381"/>
    </source>
</evidence>
<proteinExistence type="predicted"/>
<name>A0ABX4CZJ4_9FLAO</name>
<comment type="caution">
    <text evidence="1">The sequence shown here is derived from an EMBL/GenBank/DDBJ whole genome shotgun (WGS) entry which is preliminary data.</text>
</comment>
<organism evidence="1 2">
    <name type="scientific">Flavobacterium plurextorum</name>
    <dbReference type="NCBI Taxonomy" id="1114867"/>
    <lineage>
        <taxon>Bacteria</taxon>
        <taxon>Pseudomonadati</taxon>
        <taxon>Bacteroidota</taxon>
        <taxon>Flavobacteriia</taxon>
        <taxon>Flavobacteriales</taxon>
        <taxon>Flavobacteriaceae</taxon>
        <taxon>Flavobacterium</taxon>
    </lineage>
</organism>
<reference evidence="1 2" key="1">
    <citation type="submission" date="2016-11" db="EMBL/GenBank/DDBJ databases">
        <title>Whole genomes of Flavobacteriaceae.</title>
        <authorList>
            <person name="Stine C."/>
            <person name="Li C."/>
            <person name="Tadesse D."/>
        </authorList>
    </citation>
    <scope>NUCLEOTIDE SEQUENCE [LARGE SCALE GENOMIC DNA]</scope>
    <source>
        <strain evidence="1 2">CCUG 60112</strain>
    </source>
</reference>
<dbReference type="Proteomes" id="UP000198381">
    <property type="component" value="Unassembled WGS sequence"/>
</dbReference>